<reference evidence="2 4" key="1">
    <citation type="submission" date="2015-07" db="EMBL/GenBank/DDBJ databases">
        <title>Draft Genome Sequence of Streptomyces antibioticus, IMRU 3720 reveals insights in the evolution of actinomycin biosynthetic gene clusters in Streptomyces.</title>
        <authorList>
            <person name="Crnovcic I."/>
            <person name="Ruckert C."/>
            <person name="Kalinowksi J."/>
            <person name="Keller U."/>
        </authorList>
    </citation>
    <scope>NUCLEOTIDE SEQUENCE [LARGE SCALE GENOMIC DNA]</scope>
    <source>
        <strain evidence="2 4">DSM 41481</strain>
    </source>
</reference>
<dbReference type="RefSeq" id="WP_078635997.1">
    <property type="nucleotide sequence ID" value="NZ_CM007717.1"/>
</dbReference>
<evidence type="ECO:0008006" key="6">
    <source>
        <dbReference type="Google" id="ProtNLM"/>
    </source>
</evidence>
<dbReference type="Proteomes" id="UP000190306">
    <property type="component" value="Chromosome"/>
</dbReference>
<dbReference type="AlphaFoldDB" id="A0AAE6YCN9"/>
<evidence type="ECO:0000256" key="1">
    <source>
        <dbReference type="SAM" id="MobiDB-lite"/>
    </source>
</evidence>
<dbReference type="Proteomes" id="UP000502504">
    <property type="component" value="Chromosome"/>
</dbReference>
<feature type="region of interest" description="Disordered" evidence="1">
    <location>
        <begin position="1"/>
        <end position="27"/>
    </location>
</feature>
<evidence type="ECO:0000313" key="5">
    <source>
        <dbReference type="Proteomes" id="UP000502504"/>
    </source>
</evidence>
<evidence type="ECO:0000313" key="3">
    <source>
        <dbReference type="EMBL" id="QIT47640.1"/>
    </source>
</evidence>
<accession>A0AAE6YCN9</accession>
<organism evidence="3 5">
    <name type="scientific">Streptomyces antibioticus</name>
    <dbReference type="NCBI Taxonomy" id="1890"/>
    <lineage>
        <taxon>Bacteria</taxon>
        <taxon>Bacillati</taxon>
        <taxon>Actinomycetota</taxon>
        <taxon>Actinomycetes</taxon>
        <taxon>Kitasatosporales</taxon>
        <taxon>Streptomycetaceae</taxon>
        <taxon>Streptomyces</taxon>
    </lineage>
</organism>
<sequence>MASTTRQTAAARKRAAAKPSVTADPLDGFEPIRIAADDDVVEDRVPLFYIGDTEYTIPREIAPGVALQYLRQARESGHELATPPLLIRVLGEDAYMALEQSKAVTEPQLERIVKTIVDLALGQADKKKEEGGKAQRG</sequence>
<reference evidence="3 5" key="2">
    <citation type="submission" date="2020-03" db="EMBL/GenBank/DDBJ databases">
        <title>Is there a link between lipid content and antibiotic production in Streptomyces?</title>
        <authorList>
            <person name="David M."/>
            <person name="Lejeune C."/>
            <person name="Abreu S."/>
            <person name="Thibessard A."/>
            <person name="Leblond P."/>
            <person name="Chaminade P."/>
            <person name="Virolle M.-J."/>
        </authorList>
    </citation>
    <scope>NUCLEOTIDE SEQUENCE [LARGE SCALE GENOMIC DNA]</scope>
    <source>
        <strain evidence="3 5">DSM 41481</strain>
    </source>
</reference>
<name>A0AAE6YCN9_STRAT</name>
<evidence type="ECO:0000313" key="2">
    <source>
        <dbReference type="EMBL" id="OOQ47319.1"/>
    </source>
</evidence>
<protein>
    <recommendedName>
        <fullName evidence="6">Tail assembly chaperone</fullName>
    </recommendedName>
</protein>
<keyword evidence="4" id="KW-1185">Reference proteome</keyword>
<evidence type="ECO:0000313" key="4">
    <source>
        <dbReference type="Proteomes" id="UP000190306"/>
    </source>
</evidence>
<dbReference type="EMBL" id="CP050692">
    <property type="protein sequence ID" value="QIT47640.1"/>
    <property type="molecule type" value="Genomic_DNA"/>
</dbReference>
<gene>
    <name evidence="2" type="ORF">AFM16_31765</name>
    <name evidence="3" type="ORF">HCX60_32315</name>
</gene>
<proteinExistence type="predicted"/>
<dbReference type="EMBL" id="LHQL01000014">
    <property type="protein sequence ID" value="OOQ47319.1"/>
    <property type="molecule type" value="Genomic_DNA"/>
</dbReference>
<feature type="compositionally biased region" description="Low complexity" evidence="1">
    <location>
        <begin position="1"/>
        <end position="10"/>
    </location>
</feature>